<comment type="caution">
    <text evidence="1">The sequence shown here is derived from an EMBL/GenBank/DDBJ whole genome shotgun (WGS) entry which is preliminary data.</text>
</comment>
<dbReference type="EMBL" id="JRAA01000002">
    <property type="protein sequence ID" value="KHF25369.1"/>
    <property type="molecule type" value="Genomic_DNA"/>
</dbReference>
<evidence type="ECO:0008006" key="3">
    <source>
        <dbReference type="Google" id="ProtNLM"/>
    </source>
</evidence>
<dbReference type="AlphaFoldDB" id="A0A0B0HBZ9"/>
<gene>
    <name evidence="1" type="ORF">JV46_10940</name>
</gene>
<accession>A0A0B0HBZ9</accession>
<dbReference type="eggNOG" id="ENOG50333CQ">
    <property type="taxonomic scope" value="Bacteria"/>
</dbReference>
<proteinExistence type="predicted"/>
<dbReference type="InterPro" id="IPR027417">
    <property type="entry name" value="P-loop_NTPase"/>
</dbReference>
<dbReference type="InterPro" id="IPR040632">
    <property type="entry name" value="Sulfotransfer_4"/>
</dbReference>
<sequence length="225" mass="26255">MKKMKIHQHWIFRKLGKPAPKIFIIGFNKCGTKTINRFFRRNGILSAHHGYHHFLRRASYNIAARMKKNLEAGLPILSDMSRYEAFSDLIHLTDKEVIEANEYFKELNSEYPDAYFIFNDRPVDAWIKSRLNHEGGPGGSFKGRYRSFTGMTEAEVTALWKQQYETQKAAVLDYFSGNDRFIYFDITRDGPEELSEALSDDYKLNPAKWSHRGSAAERQKRFGKK</sequence>
<dbReference type="Gene3D" id="3.40.50.300">
    <property type="entry name" value="P-loop containing nucleotide triphosphate hydrolases"/>
    <property type="match status" value="1"/>
</dbReference>
<dbReference type="Proteomes" id="UP000030856">
    <property type="component" value="Unassembled WGS sequence"/>
</dbReference>
<evidence type="ECO:0000313" key="1">
    <source>
        <dbReference type="EMBL" id="KHF25369.1"/>
    </source>
</evidence>
<evidence type="ECO:0000313" key="2">
    <source>
        <dbReference type="Proteomes" id="UP000030856"/>
    </source>
</evidence>
<protein>
    <recommendedName>
        <fullName evidence="3">Sulfotransferase family protein</fullName>
    </recommendedName>
</protein>
<name>A0A0B0HBZ9_SOVGS</name>
<dbReference type="RefSeq" id="WP_143557458.1">
    <property type="nucleotide sequence ID" value="NZ_JRAA01000002.1"/>
</dbReference>
<dbReference type="Pfam" id="PF17784">
    <property type="entry name" value="Sulfotransfer_4"/>
    <property type="match status" value="1"/>
</dbReference>
<dbReference type="SUPFAM" id="SSF52540">
    <property type="entry name" value="P-loop containing nucleoside triphosphate hydrolases"/>
    <property type="match status" value="1"/>
</dbReference>
<keyword evidence="2" id="KW-1185">Reference proteome</keyword>
<reference evidence="1 2" key="1">
    <citation type="journal article" date="2014" name="BMC Genomics">
        <title>The genome of the intracellular bacterium of the coastal bivalve, Solemya velum: a blueprint for thriving in and out of symbiosis.</title>
        <authorList>
            <person name="Dmytrenko O."/>
            <person name="Russell S.L."/>
            <person name="Loo W.T."/>
            <person name="Fontanez K.M."/>
            <person name="Liao L."/>
            <person name="Roeselers G."/>
            <person name="Sharma R."/>
            <person name="Stewart F.J."/>
            <person name="Newton I.L."/>
            <person name="Woyke T."/>
            <person name="Wu D."/>
            <person name="Lang J.M."/>
            <person name="Eisen J.A."/>
            <person name="Cavanaugh C.M."/>
        </authorList>
    </citation>
    <scope>NUCLEOTIDE SEQUENCE [LARGE SCALE GENOMIC DNA]</scope>
    <source>
        <strain evidence="1 2">WH</strain>
    </source>
</reference>
<organism evidence="1 2">
    <name type="scientific">Solemya velum gill symbiont</name>
    <dbReference type="NCBI Taxonomy" id="2340"/>
    <lineage>
        <taxon>Bacteria</taxon>
        <taxon>Pseudomonadati</taxon>
        <taxon>Pseudomonadota</taxon>
        <taxon>Gammaproteobacteria</taxon>
        <taxon>sulfur-oxidizing symbionts</taxon>
    </lineage>
</organism>
<dbReference type="STRING" id="2340.JV46_10940"/>